<accession>A0A562RW00</accession>
<evidence type="ECO:0000256" key="16">
    <source>
        <dbReference type="RuleBase" id="RU003515"/>
    </source>
</evidence>
<evidence type="ECO:0000256" key="1">
    <source>
        <dbReference type="ARBA" id="ARBA00000077"/>
    </source>
</evidence>
<evidence type="ECO:0000256" key="12">
    <source>
        <dbReference type="ARBA" id="ARBA00022801"/>
    </source>
</evidence>
<keyword evidence="11 14" id="KW-0255">Endonuclease</keyword>
<comment type="cofactor">
    <cofactor evidence="2">
        <name>Mg(2+)</name>
        <dbReference type="ChEBI" id="CHEBI:18420"/>
    </cofactor>
</comment>
<dbReference type="PROSITE" id="PS51975">
    <property type="entry name" value="RNASE_H_2"/>
    <property type="match status" value="1"/>
</dbReference>
<dbReference type="EC" id="3.1.26.4" evidence="6 14"/>
<organism evidence="18 19">
    <name type="scientific">Desulfobotulus alkaliphilus</name>
    <dbReference type="NCBI Taxonomy" id="622671"/>
    <lineage>
        <taxon>Bacteria</taxon>
        <taxon>Pseudomonadati</taxon>
        <taxon>Thermodesulfobacteriota</taxon>
        <taxon>Desulfobacteria</taxon>
        <taxon>Desulfobacterales</taxon>
        <taxon>Desulfobacteraceae</taxon>
        <taxon>Desulfobotulus</taxon>
    </lineage>
</organism>
<comment type="cofactor">
    <cofactor evidence="14 15">
        <name>Mn(2+)</name>
        <dbReference type="ChEBI" id="CHEBI:29035"/>
    </cofactor>
    <cofactor evidence="14 15">
        <name>Mg(2+)</name>
        <dbReference type="ChEBI" id="CHEBI:18420"/>
    </cofactor>
    <text evidence="14 15">Manganese or magnesium. Binds 1 divalent metal ion per monomer in the absence of substrate. May bind a second metal ion after substrate binding.</text>
</comment>
<evidence type="ECO:0000256" key="9">
    <source>
        <dbReference type="ARBA" id="ARBA00022722"/>
    </source>
</evidence>
<dbReference type="Proteomes" id="UP000318307">
    <property type="component" value="Unassembled WGS sequence"/>
</dbReference>
<dbReference type="GO" id="GO:0032299">
    <property type="term" value="C:ribonuclease H2 complex"/>
    <property type="evidence" value="ECO:0007669"/>
    <property type="project" value="TreeGrafter"/>
</dbReference>
<proteinExistence type="inferred from homology"/>
<keyword evidence="8 14" id="KW-0963">Cytoplasm</keyword>
<dbReference type="GO" id="GO:0043137">
    <property type="term" value="P:DNA replication, removal of RNA primer"/>
    <property type="evidence" value="ECO:0007669"/>
    <property type="project" value="TreeGrafter"/>
</dbReference>
<evidence type="ECO:0000256" key="8">
    <source>
        <dbReference type="ARBA" id="ARBA00022490"/>
    </source>
</evidence>
<feature type="binding site" evidence="14 15">
    <location>
        <position position="112"/>
    </location>
    <ligand>
        <name>a divalent metal cation</name>
        <dbReference type="ChEBI" id="CHEBI:60240"/>
    </ligand>
</feature>
<dbReference type="AlphaFoldDB" id="A0A562RW00"/>
<dbReference type="NCBIfam" id="NF000594">
    <property type="entry name" value="PRK00015.1-1"/>
    <property type="match status" value="1"/>
</dbReference>
<dbReference type="GO" id="GO:0004523">
    <property type="term" value="F:RNA-DNA hybrid ribonuclease activity"/>
    <property type="evidence" value="ECO:0007669"/>
    <property type="project" value="UniProtKB-UniRule"/>
</dbReference>
<dbReference type="InterPro" id="IPR022898">
    <property type="entry name" value="RNase_HII"/>
</dbReference>
<evidence type="ECO:0000256" key="15">
    <source>
        <dbReference type="PROSITE-ProRule" id="PRU01319"/>
    </source>
</evidence>
<evidence type="ECO:0000256" key="11">
    <source>
        <dbReference type="ARBA" id="ARBA00022759"/>
    </source>
</evidence>
<keyword evidence="19" id="KW-1185">Reference proteome</keyword>
<dbReference type="InterPro" id="IPR024567">
    <property type="entry name" value="RNase_HII/HIII_dom"/>
</dbReference>
<keyword evidence="9 14" id="KW-0540">Nuclease</keyword>
<dbReference type="FunFam" id="3.30.420.10:FF:000006">
    <property type="entry name" value="Ribonuclease HII"/>
    <property type="match status" value="1"/>
</dbReference>
<evidence type="ECO:0000256" key="5">
    <source>
        <dbReference type="ARBA" id="ARBA00007383"/>
    </source>
</evidence>
<keyword evidence="10 14" id="KW-0479">Metal-binding</keyword>
<evidence type="ECO:0000259" key="17">
    <source>
        <dbReference type="PROSITE" id="PS51975"/>
    </source>
</evidence>
<evidence type="ECO:0000256" key="2">
    <source>
        <dbReference type="ARBA" id="ARBA00001946"/>
    </source>
</evidence>
<comment type="catalytic activity">
    <reaction evidence="1 14 15 16">
        <text>Endonucleolytic cleavage to 5'-phosphomonoester.</text>
        <dbReference type="EC" id="3.1.26.4"/>
    </reaction>
</comment>
<comment type="subcellular location">
    <subcellularLocation>
        <location evidence="4 14">Cytoplasm</location>
    </subcellularLocation>
</comment>
<dbReference type="InterPro" id="IPR036397">
    <property type="entry name" value="RNaseH_sf"/>
</dbReference>
<dbReference type="GO" id="GO:0005737">
    <property type="term" value="C:cytoplasm"/>
    <property type="evidence" value="ECO:0007669"/>
    <property type="project" value="UniProtKB-SubCell"/>
</dbReference>
<comment type="function">
    <text evidence="3 14 16">Endonuclease that specifically degrades the RNA of RNA-DNA hybrids.</text>
</comment>
<dbReference type="CDD" id="cd07182">
    <property type="entry name" value="RNase_HII_bacteria_HII_like"/>
    <property type="match status" value="1"/>
</dbReference>
<evidence type="ECO:0000313" key="18">
    <source>
        <dbReference type="EMBL" id="TWI73271.1"/>
    </source>
</evidence>
<reference evidence="18 19" key="1">
    <citation type="submission" date="2019-07" db="EMBL/GenBank/DDBJ databases">
        <title>Genome sequencing of 100 strains of the haloalkaliphilic chemolithoautotrophic sulfur-oxidizing bacterium Thioalkalivibrio.</title>
        <authorList>
            <person name="Muyzer G."/>
        </authorList>
    </citation>
    <scope>NUCLEOTIDE SEQUENCE [LARGE SCALE GENOMIC DNA]</scope>
    <source>
        <strain evidence="18 19">ASO4-4</strain>
    </source>
</reference>
<dbReference type="Gene3D" id="3.30.420.10">
    <property type="entry name" value="Ribonuclease H-like superfamily/Ribonuclease H"/>
    <property type="match status" value="1"/>
</dbReference>
<feature type="binding site" evidence="14 15">
    <location>
        <position position="21"/>
    </location>
    <ligand>
        <name>a divalent metal cation</name>
        <dbReference type="ChEBI" id="CHEBI:60240"/>
    </ligand>
</feature>
<dbReference type="NCBIfam" id="NF000595">
    <property type="entry name" value="PRK00015.1-3"/>
    <property type="match status" value="1"/>
</dbReference>
<dbReference type="PANTHER" id="PTHR10954">
    <property type="entry name" value="RIBONUCLEASE H2 SUBUNIT A"/>
    <property type="match status" value="1"/>
</dbReference>
<feature type="binding site" evidence="14 15">
    <location>
        <position position="20"/>
    </location>
    <ligand>
        <name>a divalent metal cation</name>
        <dbReference type="ChEBI" id="CHEBI:60240"/>
    </ligand>
</feature>
<name>A0A562RW00_9BACT</name>
<dbReference type="Pfam" id="PF01351">
    <property type="entry name" value="RNase_HII"/>
    <property type="match status" value="1"/>
</dbReference>
<keyword evidence="13 14" id="KW-0464">Manganese</keyword>
<dbReference type="GO" id="GO:0030145">
    <property type="term" value="F:manganese ion binding"/>
    <property type="evidence" value="ECO:0007669"/>
    <property type="project" value="UniProtKB-UniRule"/>
</dbReference>
<sequence length="199" mass="21744">MYSFEAMCHEKGFSCIAGVDEAGRGPLAGPVVSAAVILRPDYDLPGLNDSKKLSESRRKKLFDHIPSQCLAMGIGIVSENRIDEINILRASLESMVLAVNNLSTVPDFLLIDGKFTLDLPLAQQAIVGGDGKSASIAAASVLAKVTRDHIMERLDQEYPGYGLARHKGYPTKDHREAIARMGVLPVHRLSFRGVREFVR</sequence>
<evidence type="ECO:0000313" key="19">
    <source>
        <dbReference type="Proteomes" id="UP000318307"/>
    </source>
</evidence>
<evidence type="ECO:0000256" key="7">
    <source>
        <dbReference type="ARBA" id="ARBA00019179"/>
    </source>
</evidence>
<dbReference type="InterPro" id="IPR001352">
    <property type="entry name" value="RNase_HII/HIII"/>
</dbReference>
<evidence type="ECO:0000256" key="14">
    <source>
        <dbReference type="HAMAP-Rule" id="MF_00052"/>
    </source>
</evidence>
<evidence type="ECO:0000256" key="3">
    <source>
        <dbReference type="ARBA" id="ARBA00004065"/>
    </source>
</evidence>
<dbReference type="SUPFAM" id="SSF53098">
    <property type="entry name" value="Ribonuclease H-like"/>
    <property type="match status" value="1"/>
</dbReference>
<dbReference type="GO" id="GO:0003723">
    <property type="term" value="F:RNA binding"/>
    <property type="evidence" value="ECO:0007669"/>
    <property type="project" value="UniProtKB-UniRule"/>
</dbReference>
<dbReference type="OrthoDB" id="9803420at2"/>
<dbReference type="GO" id="GO:0006298">
    <property type="term" value="P:mismatch repair"/>
    <property type="evidence" value="ECO:0007669"/>
    <property type="project" value="TreeGrafter"/>
</dbReference>
<comment type="caution">
    <text evidence="18">The sequence shown here is derived from an EMBL/GenBank/DDBJ whole genome shotgun (WGS) entry which is preliminary data.</text>
</comment>
<protein>
    <recommendedName>
        <fullName evidence="7 14">Ribonuclease HII</fullName>
        <shortName evidence="14">RNase HII</shortName>
        <ecNumber evidence="6 14">3.1.26.4</ecNumber>
    </recommendedName>
</protein>
<dbReference type="RefSeq" id="WP_144683824.1">
    <property type="nucleotide sequence ID" value="NZ_VLLC01000008.1"/>
</dbReference>
<gene>
    <name evidence="14" type="primary">rnhB</name>
    <name evidence="18" type="ORF">LZ24_01360</name>
</gene>
<evidence type="ECO:0000256" key="4">
    <source>
        <dbReference type="ARBA" id="ARBA00004496"/>
    </source>
</evidence>
<dbReference type="HAMAP" id="MF_00052_B">
    <property type="entry name" value="RNase_HII_B"/>
    <property type="match status" value="1"/>
</dbReference>
<dbReference type="PANTHER" id="PTHR10954:SF18">
    <property type="entry name" value="RIBONUCLEASE HII"/>
    <property type="match status" value="1"/>
</dbReference>
<dbReference type="EMBL" id="VLLC01000008">
    <property type="protein sequence ID" value="TWI73271.1"/>
    <property type="molecule type" value="Genomic_DNA"/>
</dbReference>
<evidence type="ECO:0000256" key="10">
    <source>
        <dbReference type="ARBA" id="ARBA00022723"/>
    </source>
</evidence>
<evidence type="ECO:0000256" key="6">
    <source>
        <dbReference type="ARBA" id="ARBA00012180"/>
    </source>
</evidence>
<dbReference type="InterPro" id="IPR012337">
    <property type="entry name" value="RNaseH-like_sf"/>
</dbReference>
<keyword evidence="12 14" id="KW-0378">Hydrolase</keyword>
<feature type="domain" description="RNase H type-2" evidence="17">
    <location>
        <begin position="14"/>
        <end position="199"/>
    </location>
</feature>
<comment type="similarity">
    <text evidence="5 14 16">Belongs to the RNase HII family.</text>
</comment>
<evidence type="ECO:0000256" key="13">
    <source>
        <dbReference type="ARBA" id="ARBA00023211"/>
    </source>
</evidence>